<dbReference type="Proteomes" id="UP000326509">
    <property type="component" value="Unassembled WGS sequence"/>
</dbReference>
<keyword evidence="3" id="KW-1185">Reference proteome</keyword>
<evidence type="ECO:0000313" key="2">
    <source>
        <dbReference type="EMBL" id="GER59958.1"/>
    </source>
</evidence>
<dbReference type="Gene3D" id="3.90.1150.200">
    <property type="match status" value="1"/>
</dbReference>
<dbReference type="InterPro" id="IPR014922">
    <property type="entry name" value="YdhG-like"/>
</dbReference>
<evidence type="ECO:0000259" key="1">
    <source>
        <dbReference type="Pfam" id="PF08818"/>
    </source>
</evidence>
<accession>A0A5J4J1S8</accession>
<dbReference type="AlphaFoldDB" id="A0A5J4J1S8"/>
<name>A0A5J4J1S8_9FLAO</name>
<evidence type="ECO:0000313" key="3">
    <source>
        <dbReference type="Proteomes" id="UP000326509"/>
    </source>
</evidence>
<feature type="domain" description="YdhG-like" evidence="1">
    <location>
        <begin position="16"/>
        <end position="109"/>
    </location>
</feature>
<dbReference type="EMBL" id="BKCG01000005">
    <property type="protein sequence ID" value="GER59958.1"/>
    <property type="molecule type" value="Genomic_DNA"/>
</dbReference>
<dbReference type="Pfam" id="PF08818">
    <property type="entry name" value="DUF1801"/>
    <property type="match status" value="1"/>
</dbReference>
<sequence length="119" mass="14230">MKPALEYILSKPEPFKAMLLQVQVLIEHTLPNNELLYKWKLPIYYSDDCPICYLNVRKGYVDVCFWCRTDFNIHLNILISEKRKFVKSLRYYKPEDIDAQVLIECLEEAYRTKKKGYTA</sequence>
<dbReference type="RefSeq" id="WP_151674419.1">
    <property type="nucleotide sequence ID" value="NZ_BKCG01000005.1"/>
</dbReference>
<reference evidence="2 3" key="1">
    <citation type="submission" date="2019-08" db="EMBL/GenBank/DDBJ databases">
        <title>Draft genome sequence of Ulvibacter marinus type strain NBRC 109484.</title>
        <authorList>
            <person name="Kawano K."/>
            <person name="Ushijima N."/>
            <person name="Kihara M."/>
            <person name="Itoh H."/>
        </authorList>
    </citation>
    <scope>NUCLEOTIDE SEQUENCE [LARGE SCALE GENOMIC DNA]</scope>
    <source>
        <strain evidence="2 3">NBRC 109484</strain>
    </source>
</reference>
<protein>
    <recommendedName>
        <fullName evidence="1">YdhG-like domain-containing protein</fullName>
    </recommendedName>
</protein>
<dbReference type="SUPFAM" id="SSF159888">
    <property type="entry name" value="YdhG-like"/>
    <property type="match status" value="1"/>
</dbReference>
<proteinExistence type="predicted"/>
<comment type="caution">
    <text evidence="2">The sequence shown here is derived from an EMBL/GenBank/DDBJ whole genome shotgun (WGS) entry which is preliminary data.</text>
</comment>
<organism evidence="2 3">
    <name type="scientific">Patiriisocius marinus</name>
    <dbReference type="NCBI Taxonomy" id="1397112"/>
    <lineage>
        <taxon>Bacteria</taxon>
        <taxon>Pseudomonadati</taxon>
        <taxon>Bacteroidota</taxon>
        <taxon>Flavobacteriia</taxon>
        <taxon>Flavobacteriales</taxon>
        <taxon>Flavobacteriaceae</taxon>
        <taxon>Patiriisocius</taxon>
    </lineage>
</organism>
<gene>
    <name evidence="2" type="ORF">ULMA_20660</name>
</gene>
<dbReference type="OrthoDB" id="670608at2"/>